<proteinExistence type="predicted"/>
<feature type="region of interest" description="Disordered" evidence="1">
    <location>
        <begin position="1"/>
        <end position="34"/>
    </location>
</feature>
<dbReference type="Proteomes" id="UP000654075">
    <property type="component" value="Unassembled WGS sequence"/>
</dbReference>
<comment type="caution">
    <text evidence="2">The sequence shown here is derived from an EMBL/GenBank/DDBJ whole genome shotgun (WGS) entry which is preliminary data.</text>
</comment>
<feature type="non-terminal residue" evidence="2">
    <location>
        <position position="154"/>
    </location>
</feature>
<feature type="compositionally biased region" description="Basic and acidic residues" evidence="1">
    <location>
        <begin position="13"/>
        <end position="23"/>
    </location>
</feature>
<name>A0A813DVC8_POLGL</name>
<reference evidence="2" key="1">
    <citation type="submission" date="2021-02" db="EMBL/GenBank/DDBJ databases">
        <authorList>
            <person name="Dougan E. K."/>
            <person name="Rhodes N."/>
            <person name="Thang M."/>
            <person name="Chan C."/>
        </authorList>
    </citation>
    <scope>NUCLEOTIDE SEQUENCE</scope>
</reference>
<evidence type="ECO:0000256" key="1">
    <source>
        <dbReference type="SAM" id="MobiDB-lite"/>
    </source>
</evidence>
<sequence length="154" mass="17301">AHPTQSSGPRWSMGKDGHMKEGTTRAAPGGSFRDRKTWIQTAVQEKQWVPGPGAYKTEREFLYKPKDEVDTNKTWNEAAPEYSFSREVKETRLQQKDVKMRRNNGAYPKFDSDFTPGPGSYTQYTSFGAASGGHRQAYFGGTAKHNWDTLGSKS</sequence>
<protein>
    <submittedName>
        <fullName evidence="2">Uncharacterized protein</fullName>
    </submittedName>
</protein>
<evidence type="ECO:0000313" key="3">
    <source>
        <dbReference type="Proteomes" id="UP000654075"/>
    </source>
</evidence>
<accession>A0A813DVC8</accession>
<dbReference type="AlphaFoldDB" id="A0A813DVC8"/>
<organism evidence="2 3">
    <name type="scientific">Polarella glacialis</name>
    <name type="common">Dinoflagellate</name>
    <dbReference type="NCBI Taxonomy" id="89957"/>
    <lineage>
        <taxon>Eukaryota</taxon>
        <taxon>Sar</taxon>
        <taxon>Alveolata</taxon>
        <taxon>Dinophyceae</taxon>
        <taxon>Suessiales</taxon>
        <taxon>Suessiaceae</taxon>
        <taxon>Polarella</taxon>
    </lineage>
</organism>
<keyword evidence="3" id="KW-1185">Reference proteome</keyword>
<dbReference type="EMBL" id="CAJNNV010005274">
    <property type="protein sequence ID" value="CAE8591878.1"/>
    <property type="molecule type" value="Genomic_DNA"/>
</dbReference>
<evidence type="ECO:0000313" key="2">
    <source>
        <dbReference type="EMBL" id="CAE8591878.1"/>
    </source>
</evidence>
<gene>
    <name evidence="2" type="ORF">PGLA1383_LOCUS10539</name>
</gene>
<dbReference type="OrthoDB" id="407726at2759"/>